<name>A0ABS8WY90_DATST</name>
<evidence type="ECO:0000256" key="1">
    <source>
        <dbReference type="SAM" id="MobiDB-lite"/>
    </source>
</evidence>
<sequence>HGIDIQDKSLGQRPARLRQQGMGIDAKTRQGNVQMTLILALTKGLEQEKCPIVVQNVRLWRAHKLQTRLGNAGTSRQQLQNACHVYGRKLRL</sequence>
<accession>A0ABS8WY90</accession>
<evidence type="ECO:0000313" key="2">
    <source>
        <dbReference type="EMBL" id="MCE3217201.1"/>
    </source>
</evidence>
<proteinExistence type="predicted"/>
<reference evidence="2 3" key="1">
    <citation type="journal article" date="2021" name="BMC Genomics">
        <title>Datura genome reveals duplications of psychoactive alkaloid biosynthetic genes and high mutation rate following tissue culture.</title>
        <authorList>
            <person name="Rajewski A."/>
            <person name="Carter-House D."/>
            <person name="Stajich J."/>
            <person name="Litt A."/>
        </authorList>
    </citation>
    <scope>NUCLEOTIDE SEQUENCE [LARGE SCALE GENOMIC DNA]</scope>
    <source>
        <strain evidence="2">AR-01</strain>
    </source>
</reference>
<evidence type="ECO:0000313" key="3">
    <source>
        <dbReference type="Proteomes" id="UP000823775"/>
    </source>
</evidence>
<organism evidence="2 3">
    <name type="scientific">Datura stramonium</name>
    <name type="common">Jimsonweed</name>
    <name type="synonym">Common thornapple</name>
    <dbReference type="NCBI Taxonomy" id="4076"/>
    <lineage>
        <taxon>Eukaryota</taxon>
        <taxon>Viridiplantae</taxon>
        <taxon>Streptophyta</taxon>
        <taxon>Embryophyta</taxon>
        <taxon>Tracheophyta</taxon>
        <taxon>Spermatophyta</taxon>
        <taxon>Magnoliopsida</taxon>
        <taxon>eudicotyledons</taxon>
        <taxon>Gunneridae</taxon>
        <taxon>Pentapetalae</taxon>
        <taxon>asterids</taxon>
        <taxon>lamiids</taxon>
        <taxon>Solanales</taxon>
        <taxon>Solanaceae</taxon>
        <taxon>Solanoideae</taxon>
        <taxon>Datureae</taxon>
        <taxon>Datura</taxon>
    </lineage>
</organism>
<dbReference type="EMBL" id="JACEIK010016186">
    <property type="protein sequence ID" value="MCE3217201.1"/>
    <property type="molecule type" value="Genomic_DNA"/>
</dbReference>
<protein>
    <submittedName>
        <fullName evidence="2">Uncharacterized protein</fullName>
    </submittedName>
</protein>
<gene>
    <name evidence="2" type="ORF">HAX54_011015</name>
</gene>
<feature type="non-terminal residue" evidence="2">
    <location>
        <position position="92"/>
    </location>
</feature>
<dbReference type="Proteomes" id="UP000823775">
    <property type="component" value="Unassembled WGS sequence"/>
</dbReference>
<comment type="caution">
    <text evidence="2">The sequence shown here is derived from an EMBL/GenBank/DDBJ whole genome shotgun (WGS) entry which is preliminary data.</text>
</comment>
<feature type="non-terminal residue" evidence="2">
    <location>
        <position position="1"/>
    </location>
</feature>
<keyword evidence="3" id="KW-1185">Reference proteome</keyword>
<feature type="region of interest" description="Disordered" evidence="1">
    <location>
        <begin position="1"/>
        <end position="24"/>
    </location>
</feature>